<evidence type="ECO:0000313" key="8">
    <source>
        <dbReference type="Proteomes" id="UP001178662"/>
    </source>
</evidence>
<gene>
    <name evidence="7" type="ORF">P0Y55_14050</name>
</gene>
<dbReference type="Proteomes" id="UP001178662">
    <property type="component" value="Chromosome"/>
</dbReference>
<dbReference type="SUPFAM" id="SSF88946">
    <property type="entry name" value="Sigma2 domain of RNA polymerase sigma factors"/>
    <property type="match status" value="1"/>
</dbReference>
<organism evidence="7 8">
    <name type="scientific">Candidatus Cohnella colombiensis</name>
    <dbReference type="NCBI Taxonomy" id="3121368"/>
    <lineage>
        <taxon>Bacteria</taxon>
        <taxon>Bacillati</taxon>
        <taxon>Bacillota</taxon>
        <taxon>Bacilli</taxon>
        <taxon>Bacillales</taxon>
        <taxon>Paenibacillaceae</taxon>
        <taxon>Cohnella</taxon>
    </lineage>
</organism>
<accession>A0AA95JCA6</accession>
<dbReference type="InterPro" id="IPR007627">
    <property type="entry name" value="RNA_pol_sigma70_r2"/>
</dbReference>
<evidence type="ECO:0000256" key="2">
    <source>
        <dbReference type="ARBA" id="ARBA00023015"/>
    </source>
</evidence>
<dbReference type="CDD" id="cd06171">
    <property type="entry name" value="Sigma70_r4"/>
    <property type="match status" value="1"/>
</dbReference>
<dbReference type="AlphaFoldDB" id="A0AA95JCA6"/>
<comment type="similarity">
    <text evidence="1">Belongs to the sigma-70 factor family. ECF subfamily.</text>
</comment>
<dbReference type="InterPro" id="IPR036388">
    <property type="entry name" value="WH-like_DNA-bd_sf"/>
</dbReference>
<dbReference type="NCBIfam" id="TIGR02937">
    <property type="entry name" value="sigma70-ECF"/>
    <property type="match status" value="1"/>
</dbReference>
<dbReference type="GO" id="GO:0003677">
    <property type="term" value="F:DNA binding"/>
    <property type="evidence" value="ECO:0007669"/>
    <property type="project" value="InterPro"/>
</dbReference>
<dbReference type="GO" id="GO:0016987">
    <property type="term" value="F:sigma factor activity"/>
    <property type="evidence" value="ECO:0007669"/>
    <property type="project" value="UniProtKB-KW"/>
</dbReference>
<dbReference type="InterPro" id="IPR013249">
    <property type="entry name" value="RNA_pol_sigma70_r4_t2"/>
</dbReference>
<keyword evidence="2" id="KW-0805">Transcription regulation</keyword>
<evidence type="ECO:0000313" key="7">
    <source>
        <dbReference type="EMBL" id="WEK53692.1"/>
    </source>
</evidence>
<protein>
    <submittedName>
        <fullName evidence="7">RNA polymerase sigma factor</fullName>
    </submittedName>
</protein>
<name>A0AA95JCA6_9BACL</name>
<dbReference type="EMBL" id="CP119317">
    <property type="protein sequence ID" value="WEK53692.1"/>
    <property type="molecule type" value="Genomic_DNA"/>
</dbReference>
<sequence length="180" mass="21233">MDEHLKYISTIESLDIRTMMEKYGEDVWNYAYFLTRKHDWADDISQDVFFKAFKHIDSFRGQSSIRTWLLTITRNTANSRRRLAFVRRTVGFNARKINRAHPSAEQQYMEQSYSNEIWDKVMQLPVQYRETLVLSAHYQLSLEEIAATLHISLGTVKSRLHRARRRLSDLIGSELSDATN</sequence>
<keyword evidence="3" id="KW-0731">Sigma factor</keyword>
<feature type="domain" description="RNA polymerase sigma-70 region 2" evidence="5">
    <location>
        <begin position="19"/>
        <end position="82"/>
    </location>
</feature>
<dbReference type="InterPro" id="IPR013325">
    <property type="entry name" value="RNA_pol_sigma_r2"/>
</dbReference>
<dbReference type="InterPro" id="IPR013324">
    <property type="entry name" value="RNA_pol_sigma_r3/r4-like"/>
</dbReference>
<feature type="domain" description="RNA polymerase sigma factor 70 region 4 type 2" evidence="6">
    <location>
        <begin position="115"/>
        <end position="167"/>
    </location>
</feature>
<dbReference type="SUPFAM" id="SSF88659">
    <property type="entry name" value="Sigma3 and sigma4 domains of RNA polymerase sigma factors"/>
    <property type="match status" value="1"/>
</dbReference>
<dbReference type="InterPro" id="IPR039425">
    <property type="entry name" value="RNA_pol_sigma-70-like"/>
</dbReference>
<keyword evidence="8" id="KW-1185">Reference proteome</keyword>
<evidence type="ECO:0000259" key="6">
    <source>
        <dbReference type="Pfam" id="PF08281"/>
    </source>
</evidence>
<dbReference type="InterPro" id="IPR014284">
    <property type="entry name" value="RNA_pol_sigma-70_dom"/>
</dbReference>
<reference evidence="7" key="1">
    <citation type="submission" date="2023-03" db="EMBL/GenBank/DDBJ databases">
        <title>Andean soil-derived lignocellulolytic bacterial consortium as a source of novel taxa and putative plastic-active enzymes.</title>
        <authorList>
            <person name="Diaz-Garcia L."/>
            <person name="Chuvochina M."/>
            <person name="Feuerriegel G."/>
            <person name="Bunk B."/>
            <person name="Sproer C."/>
            <person name="Streit W.R."/>
            <person name="Rodriguez L.M."/>
            <person name="Overmann J."/>
            <person name="Jimenez D.J."/>
        </authorList>
    </citation>
    <scope>NUCLEOTIDE SEQUENCE</scope>
    <source>
        <strain evidence="7">MAG 2441</strain>
    </source>
</reference>
<dbReference type="GO" id="GO:0006352">
    <property type="term" value="P:DNA-templated transcription initiation"/>
    <property type="evidence" value="ECO:0007669"/>
    <property type="project" value="InterPro"/>
</dbReference>
<dbReference type="Gene3D" id="1.10.1740.10">
    <property type="match status" value="1"/>
</dbReference>
<evidence type="ECO:0000256" key="4">
    <source>
        <dbReference type="ARBA" id="ARBA00023163"/>
    </source>
</evidence>
<dbReference type="PANTHER" id="PTHR43133">
    <property type="entry name" value="RNA POLYMERASE ECF-TYPE SIGMA FACTO"/>
    <property type="match status" value="1"/>
</dbReference>
<evidence type="ECO:0000259" key="5">
    <source>
        <dbReference type="Pfam" id="PF04542"/>
    </source>
</evidence>
<evidence type="ECO:0000256" key="3">
    <source>
        <dbReference type="ARBA" id="ARBA00023082"/>
    </source>
</evidence>
<dbReference type="Pfam" id="PF08281">
    <property type="entry name" value="Sigma70_r4_2"/>
    <property type="match status" value="1"/>
</dbReference>
<evidence type="ECO:0000256" key="1">
    <source>
        <dbReference type="ARBA" id="ARBA00010641"/>
    </source>
</evidence>
<keyword evidence="4" id="KW-0804">Transcription</keyword>
<dbReference type="Gene3D" id="1.10.10.10">
    <property type="entry name" value="Winged helix-like DNA-binding domain superfamily/Winged helix DNA-binding domain"/>
    <property type="match status" value="1"/>
</dbReference>
<dbReference type="PANTHER" id="PTHR43133:SF46">
    <property type="entry name" value="RNA POLYMERASE SIGMA-70 FACTOR ECF SUBFAMILY"/>
    <property type="match status" value="1"/>
</dbReference>
<dbReference type="Pfam" id="PF04542">
    <property type="entry name" value="Sigma70_r2"/>
    <property type="match status" value="1"/>
</dbReference>
<proteinExistence type="inferred from homology"/>